<proteinExistence type="predicted"/>
<accession>A0AA86PQZ1</accession>
<gene>
    <name evidence="2" type="ORF">HINF_LOCUS24038</name>
    <name evidence="1" type="ORF">HINF_LOCUS30312</name>
</gene>
<sequence length="257" mass="29931">MSVDPSCVRVLVSDSKNIQLLDWTMHKSIPCSKLYSDIKESVNSSKLGFTLRIQSTAQYLSANSSMSIFEFGSGKNTLCLTLQHLTSDKNGFTFIWAEKGQLQTAPFQVIYQNEPLILLWKSFNKDNKLFRFFYIQKEAEYYIQENKVHQLLNSTNEINALKPLAPQNKEFYVYVDTIEPEEITFRQIHGVEQTHRFIKINFQRRTFRIHVNKNTTAKNIKDVYKREKVFGVQNGERVAIPDEVNIYNAIDLDMIII</sequence>
<dbReference type="EMBL" id="CAXDID020000069">
    <property type="protein sequence ID" value="CAL6013952.1"/>
    <property type="molecule type" value="Genomic_DNA"/>
</dbReference>
<dbReference type="Proteomes" id="UP001642409">
    <property type="component" value="Unassembled WGS sequence"/>
</dbReference>
<protein>
    <submittedName>
        <fullName evidence="2">Hypothetical_protein</fullName>
    </submittedName>
</protein>
<evidence type="ECO:0000313" key="3">
    <source>
        <dbReference type="Proteomes" id="UP001642409"/>
    </source>
</evidence>
<name>A0AA86PQZ1_9EUKA</name>
<reference evidence="1" key="1">
    <citation type="submission" date="2023-06" db="EMBL/GenBank/DDBJ databases">
        <authorList>
            <person name="Kurt Z."/>
        </authorList>
    </citation>
    <scope>NUCLEOTIDE SEQUENCE</scope>
</reference>
<dbReference type="AlphaFoldDB" id="A0AA86PQZ1"/>
<comment type="caution">
    <text evidence="1">The sequence shown here is derived from an EMBL/GenBank/DDBJ whole genome shotgun (WGS) entry which is preliminary data.</text>
</comment>
<organism evidence="1">
    <name type="scientific">Hexamita inflata</name>
    <dbReference type="NCBI Taxonomy" id="28002"/>
    <lineage>
        <taxon>Eukaryota</taxon>
        <taxon>Metamonada</taxon>
        <taxon>Diplomonadida</taxon>
        <taxon>Hexamitidae</taxon>
        <taxon>Hexamitinae</taxon>
        <taxon>Hexamita</taxon>
    </lineage>
</organism>
<dbReference type="EMBL" id="CATOUU010000703">
    <property type="protein sequence ID" value="CAI9942667.1"/>
    <property type="molecule type" value="Genomic_DNA"/>
</dbReference>
<evidence type="ECO:0000313" key="1">
    <source>
        <dbReference type="EMBL" id="CAI9942667.1"/>
    </source>
</evidence>
<reference evidence="2 3" key="2">
    <citation type="submission" date="2024-07" db="EMBL/GenBank/DDBJ databases">
        <authorList>
            <person name="Akdeniz Z."/>
        </authorList>
    </citation>
    <scope>NUCLEOTIDE SEQUENCE [LARGE SCALE GENOMIC DNA]</scope>
</reference>
<evidence type="ECO:0000313" key="2">
    <source>
        <dbReference type="EMBL" id="CAL6013952.1"/>
    </source>
</evidence>
<keyword evidence="3" id="KW-1185">Reference proteome</keyword>